<evidence type="ECO:0000256" key="3">
    <source>
        <dbReference type="ARBA" id="ARBA00023082"/>
    </source>
</evidence>
<accession>A0A3D9V3E1</accession>
<evidence type="ECO:0000259" key="6">
    <source>
        <dbReference type="Pfam" id="PF04542"/>
    </source>
</evidence>
<evidence type="ECO:0000313" key="7">
    <source>
        <dbReference type="EMBL" id="REF35213.1"/>
    </source>
</evidence>
<dbReference type="InterPro" id="IPR036388">
    <property type="entry name" value="WH-like_DNA-bd_sf"/>
</dbReference>
<dbReference type="PANTHER" id="PTHR43133:SF8">
    <property type="entry name" value="RNA POLYMERASE SIGMA FACTOR HI_1459-RELATED"/>
    <property type="match status" value="1"/>
</dbReference>
<dbReference type="InterPro" id="IPR039425">
    <property type="entry name" value="RNA_pol_sigma-70-like"/>
</dbReference>
<proteinExistence type="inferred from homology"/>
<evidence type="ECO:0000313" key="8">
    <source>
        <dbReference type="Proteomes" id="UP000256485"/>
    </source>
</evidence>
<reference evidence="7 8" key="1">
    <citation type="submission" date="2018-08" db="EMBL/GenBank/DDBJ databases">
        <title>Sequencing the genomes of 1000 actinobacteria strains.</title>
        <authorList>
            <person name="Klenk H.-P."/>
        </authorList>
    </citation>
    <scope>NUCLEOTIDE SEQUENCE [LARGE SCALE GENOMIC DNA]</scope>
    <source>
        <strain evidence="7 8">DSM 22891</strain>
    </source>
</reference>
<keyword evidence="5" id="KW-0804">Transcription</keyword>
<comment type="caution">
    <text evidence="7">The sequence shown here is derived from an EMBL/GenBank/DDBJ whole genome shotgun (WGS) entry which is preliminary data.</text>
</comment>
<dbReference type="GO" id="GO:0003677">
    <property type="term" value="F:DNA binding"/>
    <property type="evidence" value="ECO:0007669"/>
    <property type="project" value="UniProtKB-KW"/>
</dbReference>
<keyword evidence="3" id="KW-0731">Sigma factor</keyword>
<protein>
    <submittedName>
        <fullName evidence="7">RNA polymerase sigma factor (Sigma-70 family)</fullName>
    </submittedName>
</protein>
<gene>
    <name evidence="7" type="ORF">DFJ64_0585</name>
</gene>
<feature type="domain" description="RNA polymerase sigma-70 region 2" evidence="6">
    <location>
        <begin position="32"/>
        <end position="99"/>
    </location>
</feature>
<dbReference type="InterPro" id="IPR014284">
    <property type="entry name" value="RNA_pol_sigma-70_dom"/>
</dbReference>
<dbReference type="AlphaFoldDB" id="A0A3D9V3E1"/>
<comment type="similarity">
    <text evidence="1">Belongs to the sigma-70 factor family. ECF subfamily.</text>
</comment>
<dbReference type="NCBIfam" id="TIGR02937">
    <property type="entry name" value="sigma70-ECF"/>
    <property type="match status" value="1"/>
</dbReference>
<dbReference type="Proteomes" id="UP000256485">
    <property type="component" value="Unassembled WGS sequence"/>
</dbReference>
<organism evidence="7 8">
    <name type="scientific">Thermasporomyces composti</name>
    <dbReference type="NCBI Taxonomy" id="696763"/>
    <lineage>
        <taxon>Bacteria</taxon>
        <taxon>Bacillati</taxon>
        <taxon>Actinomycetota</taxon>
        <taxon>Actinomycetes</taxon>
        <taxon>Propionibacteriales</taxon>
        <taxon>Nocardioidaceae</taxon>
        <taxon>Thermasporomyces</taxon>
    </lineage>
</organism>
<dbReference type="OrthoDB" id="8611574at2"/>
<dbReference type="Pfam" id="PF04542">
    <property type="entry name" value="Sigma70_r2"/>
    <property type="match status" value="1"/>
</dbReference>
<keyword evidence="8" id="KW-1185">Reference proteome</keyword>
<evidence type="ECO:0000256" key="5">
    <source>
        <dbReference type="ARBA" id="ARBA00023163"/>
    </source>
</evidence>
<dbReference type="PANTHER" id="PTHR43133">
    <property type="entry name" value="RNA POLYMERASE ECF-TYPE SIGMA FACTO"/>
    <property type="match status" value="1"/>
</dbReference>
<dbReference type="InterPro" id="IPR013325">
    <property type="entry name" value="RNA_pol_sigma_r2"/>
</dbReference>
<evidence type="ECO:0000256" key="2">
    <source>
        <dbReference type="ARBA" id="ARBA00023015"/>
    </source>
</evidence>
<keyword evidence="2" id="KW-0805">Transcription regulation</keyword>
<sequence>MRPDSGIAVTRSDVAALVLAVRSGDRQAFEPLYRENLGAVYLAVRDQLRDPDRVADAVQETFARALASLDKLRDPDRFRPWLLAIARHTAVDFRRGQNRVTLDELAEHDLATPDGSDPAEVAALRDTAALISGLVVGLSQRDALALSLATLGFEVADIATALRVTHGAAKVMLHRARRRLRAALVLRLLAGGATARCADLTRILDRDGPQAAARHAEACPTCENLARRAVYG</sequence>
<name>A0A3D9V3E1_THECX</name>
<dbReference type="EMBL" id="QTUC01000001">
    <property type="protein sequence ID" value="REF35213.1"/>
    <property type="molecule type" value="Genomic_DNA"/>
</dbReference>
<dbReference type="Gene3D" id="1.10.10.10">
    <property type="entry name" value="Winged helix-like DNA-binding domain superfamily/Winged helix DNA-binding domain"/>
    <property type="match status" value="1"/>
</dbReference>
<dbReference type="InterPro" id="IPR013324">
    <property type="entry name" value="RNA_pol_sigma_r3/r4-like"/>
</dbReference>
<dbReference type="SUPFAM" id="SSF88946">
    <property type="entry name" value="Sigma2 domain of RNA polymerase sigma factors"/>
    <property type="match status" value="1"/>
</dbReference>
<keyword evidence="4" id="KW-0238">DNA-binding</keyword>
<dbReference type="SUPFAM" id="SSF88659">
    <property type="entry name" value="Sigma3 and sigma4 domains of RNA polymerase sigma factors"/>
    <property type="match status" value="1"/>
</dbReference>
<dbReference type="InterPro" id="IPR007627">
    <property type="entry name" value="RNA_pol_sigma70_r2"/>
</dbReference>
<dbReference type="GO" id="GO:0016987">
    <property type="term" value="F:sigma factor activity"/>
    <property type="evidence" value="ECO:0007669"/>
    <property type="project" value="UniProtKB-KW"/>
</dbReference>
<dbReference type="Gene3D" id="1.10.1740.10">
    <property type="match status" value="1"/>
</dbReference>
<evidence type="ECO:0000256" key="4">
    <source>
        <dbReference type="ARBA" id="ARBA00023125"/>
    </source>
</evidence>
<dbReference type="GO" id="GO:0006352">
    <property type="term" value="P:DNA-templated transcription initiation"/>
    <property type="evidence" value="ECO:0007669"/>
    <property type="project" value="InterPro"/>
</dbReference>
<evidence type="ECO:0000256" key="1">
    <source>
        <dbReference type="ARBA" id="ARBA00010641"/>
    </source>
</evidence>